<dbReference type="Gene3D" id="4.10.410.10">
    <property type="entry name" value="Pancreatic trypsin inhibitor Kunitz domain"/>
    <property type="match status" value="1"/>
</dbReference>
<dbReference type="PROSITE" id="PS50279">
    <property type="entry name" value="BPTI_KUNITZ_2"/>
    <property type="match status" value="1"/>
</dbReference>
<dbReference type="InterPro" id="IPR036880">
    <property type="entry name" value="Kunitz_BPTI_sf"/>
</dbReference>
<evidence type="ECO:0000313" key="3">
    <source>
        <dbReference type="Proteomes" id="UP000050761"/>
    </source>
</evidence>
<dbReference type="PANTHER" id="PTHR46339">
    <property type="entry name" value="PROTEIN CBG15282-RELATED"/>
    <property type="match status" value="1"/>
</dbReference>
<evidence type="ECO:0000313" key="4">
    <source>
        <dbReference type="WBParaSite" id="HPBE_0001070401-mRNA-1"/>
    </source>
</evidence>
<dbReference type="InterPro" id="IPR002223">
    <property type="entry name" value="Kunitz_BPTI"/>
</dbReference>
<accession>A0A3P8CD32</accession>
<protein>
    <submittedName>
        <fullName evidence="4">BPTI/Kunitz inhibitor domain-containing protein</fullName>
    </submittedName>
</protein>
<organism evidence="3 4">
    <name type="scientific">Heligmosomoides polygyrus</name>
    <name type="common">Parasitic roundworm</name>
    <dbReference type="NCBI Taxonomy" id="6339"/>
    <lineage>
        <taxon>Eukaryota</taxon>
        <taxon>Metazoa</taxon>
        <taxon>Ecdysozoa</taxon>
        <taxon>Nematoda</taxon>
        <taxon>Chromadorea</taxon>
        <taxon>Rhabditida</taxon>
        <taxon>Rhabditina</taxon>
        <taxon>Rhabditomorpha</taxon>
        <taxon>Strongyloidea</taxon>
        <taxon>Heligmosomidae</taxon>
        <taxon>Heligmosomoides</taxon>
    </lineage>
</organism>
<gene>
    <name evidence="2" type="ORF">HPBE_LOCUS10705</name>
</gene>
<sequence length="154" mass="17386">LFRSPWPWSSSRCSWETASGKPIHGRRPKSSKDAFRREHLAERRSVTIHQASPTLVCNLRTDAKIADLARSCDDGCQVGYRCNKSNKCCPMKDYICSLPAASGTEGSSMKHYPRYVYQSGLSNCIRFSYFGNGGNFNNFITYNECKEFCMGTPK</sequence>
<dbReference type="OrthoDB" id="4473401at2759"/>
<dbReference type="WBParaSite" id="HPBE_0001070401-mRNA-1">
    <property type="protein sequence ID" value="HPBE_0001070401-mRNA-1"/>
    <property type="gene ID" value="HPBE_0001070401"/>
</dbReference>
<reference evidence="4" key="2">
    <citation type="submission" date="2019-09" db="UniProtKB">
        <authorList>
            <consortium name="WormBaseParasite"/>
        </authorList>
    </citation>
    <scope>IDENTIFICATION</scope>
</reference>
<feature type="domain" description="BPTI/Kunitz inhibitor" evidence="1">
    <location>
        <begin position="96"/>
        <end position="149"/>
    </location>
</feature>
<evidence type="ECO:0000259" key="1">
    <source>
        <dbReference type="PROSITE" id="PS50279"/>
    </source>
</evidence>
<evidence type="ECO:0000313" key="2">
    <source>
        <dbReference type="EMBL" id="VDO86058.1"/>
    </source>
</evidence>
<keyword evidence="3" id="KW-1185">Reference proteome</keyword>
<dbReference type="SMART" id="SM00131">
    <property type="entry name" value="KU"/>
    <property type="match status" value="1"/>
</dbReference>
<dbReference type="EMBL" id="UZAH01026851">
    <property type="protein sequence ID" value="VDO86058.1"/>
    <property type="molecule type" value="Genomic_DNA"/>
</dbReference>
<dbReference type="InterPro" id="IPR053014">
    <property type="entry name" value="Cuticle_assoc_divergent"/>
</dbReference>
<proteinExistence type="predicted"/>
<name>A0A183FS32_HELPZ</name>
<reference evidence="2 3" key="1">
    <citation type="submission" date="2018-11" db="EMBL/GenBank/DDBJ databases">
        <authorList>
            <consortium name="Pathogen Informatics"/>
        </authorList>
    </citation>
    <scope>NUCLEOTIDE SEQUENCE [LARGE SCALE GENOMIC DNA]</scope>
</reference>
<accession>A0A183FS32</accession>
<dbReference type="SUPFAM" id="SSF57362">
    <property type="entry name" value="BPTI-like"/>
    <property type="match status" value="1"/>
</dbReference>
<dbReference type="AlphaFoldDB" id="A0A183FS32"/>
<dbReference type="Proteomes" id="UP000050761">
    <property type="component" value="Unassembled WGS sequence"/>
</dbReference>
<dbReference type="GO" id="GO:0004867">
    <property type="term" value="F:serine-type endopeptidase inhibitor activity"/>
    <property type="evidence" value="ECO:0007669"/>
    <property type="project" value="InterPro"/>
</dbReference>
<dbReference type="Pfam" id="PF00014">
    <property type="entry name" value="Kunitz_BPTI"/>
    <property type="match status" value="1"/>
</dbReference>